<evidence type="ECO:0000256" key="6">
    <source>
        <dbReference type="ARBA" id="ARBA00022989"/>
    </source>
</evidence>
<dbReference type="EMBL" id="JAJOMB010000007">
    <property type="protein sequence ID" value="MCD5312304.1"/>
    <property type="molecule type" value="Genomic_DNA"/>
</dbReference>
<dbReference type="RefSeq" id="WP_231442366.1">
    <property type="nucleotide sequence ID" value="NZ_JAJOMB010000007.1"/>
</dbReference>
<keyword evidence="4" id="KW-1003">Cell membrane</keyword>
<feature type="transmembrane region" description="Helical" evidence="8">
    <location>
        <begin position="322"/>
        <end position="343"/>
    </location>
</feature>
<evidence type="ECO:0000256" key="1">
    <source>
        <dbReference type="ARBA" id="ARBA00004651"/>
    </source>
</evidence>
<dbReference type="Gene3D" id="1.10.3470.10">
    <property type="entry name" value="ABC transporter involved in vitamin B12 uptake, BtuC"/>
    <property type="match status" value="1"/>
</dbReference>
<proteinExistence type="inferred from homology"/>
<evidence type="ECO:0000256" key="3">
    <source>
        <dbReference type="ARBA" id="ARBA00022448"/>
    </source>
</evidence>
<comment type="similarity">
    <text evidence="2">Belongs to the binding-protein-dependent transport system permease family. FecCD subfamily.</text>
</comment>
<dbReference type="PANTHER" id="PTHR30472">
    <property type="entry name" value="FERRIC ENTEROBACTIN TRANSPORT SYSTEM PERMEASE PROTEIN"/>
    <property type="match status" value="1"/>
</dbReference>
<name>A0A9X1NEN4_9ACTN</name>
<dbReference type="SUPFAM" id="SSF81345">
    <property type="entry name" value="ABC transporter involved in vitamin B12 uptake, BtuC"/>
    <property type="match status" value="1"/>
</dbReference>
<dbReference type="AlphaFoldDB" id="A0A9X1NEN4"/>
<accession>A0A9X1NEN4</accession>
<evidence type="ECO:0000313" key="10">
    <source>
        <dbReference type="Proteomes" id="UP001138997"/>
    </source>
</evidence>
<dbReference type="InterPro" id="IPR000522">
    <property type="entry name" value="ABC_transptr_permease_BtuC"/>
</dbReference>
<feature type="transmembrane region" description="Helical" evidence="8">
    <location>
        <begin position="74"/>
        <end position="92"/>
    </location>
</feature>
<dbReference type="Proteomes" id="UP001138997">
    <property type="component" value="Unassembled WGS sequence"/>
</dbReference>
<evidence type="ECO:0000256" key="4">
    <source>
        <dbReference type="ARBA" id="ARBA00022475"/>
    </source>
</evidence>
<feature type="transmembrane region" description="Helical" evidence="8">
    <location>
        <begin position="255"/>
        <end position="277"/>
    </location>
</feature>
<feature type="transmembrane region" description="Helical" evidence="8">
    <location>
        <begin position="297"/>
        <end position="315"/>
    </location>
</feature>
<feature type="transmembrane region" description="Helical" evidence="8">
    <location>
        <begin position="104"/>
        <end position="123"/>
    </location>
</feature>
<feature type="transmembrane region" description="Helical" evidence="8">
    <location>
        <begin position="135"/>
        <end position="156"/>
    </location>
</feature>
<gene>
    <name evidence="9" type="ORF">LR394_15460</name>
</gene>
<dbReference type="CDD" id="cd06550">
    <property type="entry name" value="TM_ABC_iron-siderophores_like"/>
    <property type="match status" value="1"/>
</dbReference>
<feature type="transmembrane region" description="Helical" evidence="8">
    <location>
        <begin position="168"/>
        <end position="190"/>
    </location>
</feature>
<keyword evidence="3" id="KW-0813">Transport</keyword>
<evidence type="ECO:0000313" key="9">
    <source>
        <dbReference type="EMBL" id="MCD5312304.1"/>
    </source>
</evidence>
<evidence type="ECO:0000256" key="2">
    <source>
        <dbReference type="ARBA" id="ARBA00007935"/>
    </source>
</evidence>
<dbReference type="GO" id="GO:0005886">
    <property type="term" value="C:plasma membrane"/>
    <property type="evidence" value="ECO:0007669"/>
    <property type="project" value="UniProtKB-SubCell"/>
</dbReference>
<feature type="transmembrane region" description="Helical" evidence="8">
    <location>
        <begin position="210"/>
        <end position="234"/>
    </location>
</feature>
<keyword evidence="5 8" id="KW-0812">Transmembrane</keyword>
<keyword evidence="7 8" id="KW-0472">Membrane</keyword>
<comment type="caution">
    <text evidence="9">The sequence shown here is derived from an EMBL/GenBank/DDBJ whole genome shotgun (WGS) entry which is preliminary data.</text>
</comment>
<reference evidence="9" key="1">
    <citation type="submission" date="2021-11" db="EMBL/GenBank/DDBJ databases">
        <title>Streptomyces corallinus and Kineosporia corallina sp. nov., two new coral-derived marine actinobacteria.</title>
        <authorList>
            <person name="Buangrab K."/>
            <person name="Sutthacheep M."/>
            <person name="Yeemin T."/>
            <person name="Harunari E."/>
            <person name="Igarashi Y."/>
            <person name="Sripreechasak P."/>
            <person name="Kanchanasin P."/>
            <person name="Tanasupawat S."/>
            <person name="Phongsopitanun W."/>
        </authorList>
    </citation>
    <scope>NUCLEOTIDE SEQUENCE</scope>
    <source>
        <strain evidence="9">JCM 31032</strain>
    </source>
</reference>
<dbReference type="GO" id="GO:0022857">
    <property type="term" value="F:transmembrane transporter activity"/>
    <property type="evidence" value="ECO:0007669"/>
    <property type="project" value="InterPro"/>
</dbReference>
<dbReference type="InterPro" id="IPR037294">
    <property type="entry name" value="ABC_BtuC-like"/>
</dbReference>
<keyword evidence="6 8" id="KW-1133">Transmembrane helix</keyword>
<evidence type="ECO:0000256" key="8">
    <source>
        <dbReference type="SAM" id="Phobius"/>
    </source>
</evidence>
<comment type="subcellular location">
    <subcellularLocation>
        <location evidence="1">Cell membrane</location>
        <topology evidence="1">Multi-pass membrane protein</topology>
    </subcellularLocation>
</comment>
<dbReference type="PANTHER" id="PTHR30472:SF24">
    <property type="entry name" value="FERRIC ENTEROBACTIN TRANSPORT SYSTEM PERMEASE PROTEIN FEPG"/>
    <property type="match status" value="1"/>
</dbReference>
<protein>
    <submittedName>
        <fullName evidence="9">Iron ABC transporter permease</fullName>
    </submittedName>
</protein>
<dbReference type="GO" id="GO:0033214">
    <property type="term" value="P:siderophore-iron import into cell"/>
    <property type="evidence" value="ECO:0007669"/>
    <property type="project" value="TreeGrafter"/>
</dbReference>
<dbReference type="FunFam" id="1.10.3470.10:FF:000001">
    <property type="entry name" value="Vitamin B12 ABC transporter permease BtuC"/>
    <property type="match status" value="1"/>
</dbReference>
<sequence>MTVPAVRVLGVSARLRPRYLVVLVTGALAALALSVVSAGVGDYAVPPGRVVAALLGNGDPMEELVVTTIRLPRVLLALVVGAALGVSGAITQATARNALASPDLLGVTAGASVGAVLVIVIGGRDAAGSGILRTVGIPVAALIGGTIAAGLVLLLLRTTGADGLRPLLVGVGVSAFLSGIVSWLMVVATINDAARANVWLTGTLNGRSWAELWAAGAALTVIALPLVVLAPRLLTLRLGIDVARGLGLNTGRTQAMLLLAAVVLAAATTAVAGPIGFVALVVPHLARLATGSAGPPLAASAVLGALLLVAADLVARTAFAPIQIPTGAVTAFVGAPFLIWLLIRNRRGVLT</sequence>
<organism evidence="9 10">
    <name type="scientific">Kineosporia babensis</name>
    <dbReference type="NCBI Taxonomy" id="499548"/>
    <lineage>
        <taxon>Bacteria</taxon>
        <taxon>Bacillati</taxon>
        <taxon>Actinomycetota</taxon>
        <taxon>Actinomycetes</taxon>
        <taxon>Kineosporiales</taxon>
        <taxon>Kineosporiaceae</taxon>
        <taxon>Kineosporia</taxon>
    </lineage>
</organism>
<dbReference type="Pfam" id="PF01032">
    <property type="entry name" value="FecCD"/>
    <property type="match status" value="1"/>
</dbReference>
<keyword evidence="10" id="KW-1185">Reference proteome</keyword>
<evidence type="ECO:0000256" key="5">
    <source>
        <dbReference type="ARBA" id="ARBA00022692"/>
    </source>
</evidence>
<evidence type="ECO:0000256" key="7">
    <source>
        <dbReference type="ARBA" id="ARBA00023136"/>
    </source>
</evidence>